<name>A0A1S7U7D4_9HYPH</name>
<organism evidence="1 2">
    <name type="scientific">Agrobacterium deltaense NCPPB 1641</name>
    <dbReference type="NCBI Taxonomy" id="1183425"/>
    <lineage>
        <taxon>Bacteria</taxon>
        <taxon>Pseudomonadati</taxon>
        <taxon>Pseudomonadota</taxon>
        <taxon>Alphaproteobacteria</taxon>
        <taxon>Hyphomicrobiales</taxon>
        <taxon>Rhizobiaceae</taxon>
        <taxon>Rhizobium/Agrobacterium group</taxon>
        <taxon>Agrobacterium</taxon>
    </lineage>
</organism>
<reference evidence="1" key="1">
    <citation type="submission" date="2016-01" db="EMBL/GenBank/DDBJ databases">
        <authorList>
            <person name="Regsiter A."/>
            <person name="william w."/>
        </authorList>
    </citation>
    <scope>NUCLEOTIDE SEQUENCE</scope>
    <source>
        <strain evidence="1">NCPPB 1641</strain>
    </source>
</reference>
<evidence type="ECO:0000313" key="2">
    <source>
        <dbReference type="Proteomes" id="UP000192140"/>
    </source>
</evidence>
<proteinExistence type="predicted"/>
<dbReference type="AlphaFoldDB" id="A0A1S7U7D4"/>
<gene>
    <name evidence="1" type="ORF">AGR7A_Lc50142</name>
</gene>
<sequence>MKAALRLQTWIGSLTVALRGSLSNAADLRHYVL</sequence>
<dbReference type="Proteomes" id="UP000192140">
    <property type="component" value="Unassembled WGS sequence"/>
</dbReference>
<protein>
    <submittedName>
        <fullName evidence="1">Uncharacterized protein</fullName>
    </submittedName>
</protein>
<accession>A0A1S7U7D4</accession>
<comment type="caution">
    <text evidence="1">The sequence shown here is derived from an EMBL/GenBank/DDBJ whole genome shotgun (WGS) entry which is preliminary data.</text>
</comment>
<dbReference type="EMBL" id="FCNP01000043">
    <property type="protein sequence ID" value="CVI62338.1"/>
    <property type="molecule type" value="Genomic_DNA"/>
</dbReference>
<keyword evidence="2" id="KW-1185">Reference proteome</keyword>
<evidence type="ECO:0000313" key="1">
    <source>
        <dbReference type="EMBL" id="CVI62338.1"/>
    </source>
</evidence>